<dbReference type="AlphaFoldDB" id="A0A8J3Q2C1"/>
<name>A0A8J3Q2C1_9ACTN</name>
<evidence type="ECO:0008006" key="3">
    <source>
        <dbReference type="Google" id="ProtNLM"/>
    </source>
</evidence>
<gene>
    <name evidence="1" type="ORF">Rhe02_01890</name>
</gene>
<keyword evidence="2" id="KW-1185">Reference proteome</keyword>
<sequence>MPLPDEHTGPLVSANAALLHQLAAAGVAVEMSPPPESQDRLRLMVWPVALLPEDVPAQAGNPLRLRVRYVVAVGGPAEAALALWDRLLETEQPYLVPEKVSSSLWQAIGVGQRLGLLFEVPVQFARPVTTAPRVTSLPSLVSISLRRVHGRVVTSGGVPLAGMRVAAADGTSVTHSDTNGHFVLSGVQADQPLRLNVTGRGLRLAAEVAAVSAEPVVITCEI</sequence>
<dbReference type="EMBL" id="BONY01000001">
    <property type="protein sequence ID" value="GIH02122.1"/>
    <property type="molecule type" value="Genomic_DNA"/>
</dbReference>
<dbReference type="InterPro" id="IPR008969">
    <property type="entry name" value="CarboxyPept-like_regulatory"/>
</dbReference>
<dbReference type="SUPFAM" id="SSF49464">
    <property type="entry name" value="Carboxypeptidase regulatory domain-like"/>
    <property type="match status" value="1"/>
</dbReference>
<protein>
    <recommendedName>
        <fullName evidence="3">Carboxypeptidase regulatory-like domain-containing protein</fullName>
    </recommendedName>
</protein>
<dbReference type="RefSeq" id="WP_203906057.1">
    <property type="nucleotide sequence ID" value="NZ_BONY01000001.1"/>
</dbReference>
<organism evidence="1 2">
    <name type="scientific">Rhizocola hellebori</name>
    <dbReference type="NCBI Taxonomy" id="1392758"/>
    <lineage>
        <taxon>Bacteria</taxon>
        <taxon>Bacillati</taxon>
        <taxon>Actinomycetota</taxon>
        <taxon>Actinomycetes</taxon>
        <taxon>Micromonosporales</taxon>
        <taxon>Micromonosporaceae</taxon>
        <taxon>Rhizocola</taxon>
    </lineage>
</organism>
<reference evidence="1" key="1">
    <citation type="submission" date="2021-01" db="EMBL/GenBank/DDBJ databases">
        <title>Whole genome shotgun sequence of Rhizocola hellebori NBRC 109834.</title>
        <authorList>
            <person name="Komaki H."/>
            <person name="Tamura T."/>
        </authorList>
    </citation>
    <scope>NUCLEOTIDE SEQUENCE</scope>
    <source>
        <strain evidence="1">NBRC 109834</strain>
    </source>
</reference>
<evidence type="ECO:0000313" key="2">
    <source>
        <dbReference type="Proteomes" id="UP000612899"/>
    </source>
</evidence>
<dbReference type="Proteomes" id="UP000612899">
    <property type="component" value="Unassembled WGS sequence"/>
</dbReference>
<comment type="caution">
    <text evidence="1">The sequence shown here is derived from an EMBL/GenBank/DDBJ whole genome shotgun (WGS) entry which is preliminary data.</text>
</comment>
<evidence type="ECO:0000313" key="1">
    <source>
        <dbReference type="EMBL" id="GIH02122.1"/>
    </source>
</evidence>
<proteinExistence type="predicted"/>
<accession>A0A8J3Q2C1</accession>